<gene>
    <name evidence="1" type="ORF">MFU01_26120</name>
</gene>
<proteinExistence type="predicted"/>
<name>A0A511T0B3_MYXFU</name>
<sequence length="95" mass="10712">MGILAVAIKLEVLREKARVATREALRQCPAIPEHFRENLTLGVLFDDEARVFELYVARERPGDALVLTRVTANSKTGELSPVEVYPERWSTESTD</sequence>
<dbReference type="STRING" id="1334629.MFUL124B02_02955"/>
<organism evidence="1 2">
    <name type="scientific">Myxococcus fulvus</name>
    <dbReference type="NCBI Taxonomy" id="33"/>
    <lineage>
        <taxon>Bacteria</taxon>
        <taxon>Pseudomonadati</taxon>
        <taxon>Myxococcota</taxon>
        <taxon>Myxococcia</taxon>
        <taxon>Myxococcales</taxon>
        <taxon>Cystobacterineae</taxon>
        <taxon>Myxococcaceae</taxon>
        <taxon>Myxococcus</taxon>
    </lineage>
</organism>
<accession>A0A511T0B3</accession>
<reference evidence="1 2" key="1">
    <citation type="submission" date="2019-07" db="EMBL/GenBank/DDBJ databases">
        <title>Whole genome shotgun sequence of Myxococcus fulvus NBRC 100333.</title>
        <authorList>
            <person name="Hosoyama A."/>
            <person name="Uohara A."/>
            <person name="Ohji S."/>
            <person name="Ichikawa N."/>
        </authorList>
    </citation>
    <scope>NUCLEOTIDE SEQUENCE [LARGE SCALE GENOMIC DNA]</scope>
    <source>
        <strain evidence="1 2">NBRC 100333</strain>
    </source>
</reference>
<dbReference type="AlphaFoldDB" id="A0A511T0B3"/>
<protein>
    <submittedName>
        <fullName evidence="1">Uncharacterized protein</fullName>
    </submittedName>
</protein>
<evidence type="ECO:0000313" key="2">
    <source>
        <dbReference type="Proteomes" id="UP000321514"/>
    </source>
</evidence>
<evidence type="ECO:0000313" key="1">
    <source>
        <dbReference type="EMBL" id="GEN07575.1"/>
    </source>
</evidence>
<dbReference type="Proteomes" id="UP000321514">
    <property type="component" value="Unassembled WGS sequence"/>
</dbReference>
<comment type="caution">
    <text evidence="1">The sequence shown here is derived from an EMBL/GenBank/DDBJ whole genome shotgun (WGS) entry which is preliminary data.</text>
</comment>
<dbReference type="EMBL" id="BJXR01000025">
    <property type="protein sequence ID" value="GEN07575.1"/>
    <property type="molecule type" value="Genomic_DNA"/>
</dbReference>